<comment type="similarity">
    <text evidence="3">Belongs to the VTA1 family.</text>
</comment>
<dbReference type="Gene3D" id="1.25.40.270">
    <property type="entry name" value="Vacuolar protein sorting-associated protein vta1"/>
    <property type="match status" value="1"/>
</dbReference>
<keyword evidence="4" id="KW-0813">Transport</keyword>
<dbReference type="AlphaFoldDB" id="A0A1J1J3S8"/>
<organism evidence="12 13">
    <name type="scientific">Clunio marinus</name>
    <dbReference type="NCBI Taxonomy" id="568069"/>
    <lineage>
        <taxon>Eukaryota</taxon>
        <taxon>Metazoa</taxon>
        <taxon>Ecdysozoa</taxon>
        <taxon>Arthropoda</taxon>
        <taxon>Hexapoda</taxon>
        <taxon>Insecta</taxon>
        <taxon>Pterygota</taxon>
        <taxon>Neoptera</taxon>
        <taxon>Endopterygota</taxon>
        <taxon>Diptera</taxon>
        <taxon>Nematocera</taxon>
        <taxon>Chironomoidea</taxon>
        <taxon>Chironomidae</taxon>
        <taxon>Clunio</taxon>
    </lineage>
</organism>
<evidence type="ECO:0000259" key="10">
    <source>
        <dbReference type="Pfam" id="PF04652"/>
    </source>
</evidence>
<dbReference type="Proteomes" id="UP000183832">
    <property type="component" value="Unassembled WGS sequence"/>
</dbReference>
<feature type="domain" description="Vta1 C-terminal" evidence="11">
    <location>
        <begin position="266"/>
        <end position="302"/>
    </location>
</feature>
<dbReference type="InterPro" id="IPR039431">
    <property type="entry name" value="Vta1/CALS_N"/>
</dbReference>
<feature type="compositionally biased region" description="Low complexity" evidence="9">
    <location>
        <begin position="182"/>
        <end position="198"/>
    </location>
</feature>
<dbReference type="EMBL" id="CVRI01000067">
    <property type="protein sequence ID" value="CRL06428.1"/>
    <property type="molecule type" value="Genomic_DNA"/>
</dbReference>
<evidence type="ECO:0000313" key="13">
    <source>
        <dbReference type="Proteomes" id="UP000183832"/>
    </source>
</evidence>
<comment type="subcellular location">
    <subcellularLocation>
        <location evidence="2">Cytoplasm</location>
    </subcellularLocation>
    <subcellularLocation>
        <location evidence="1">Endosome membrane</location>
        <topology evidence="1">Peripheral membrane protein</topology>
    </subcellularLocation>
</comment>
<gene>
    <name evidence="12" type="ORF">CLUMA_CG019488</name>
</gene>
<evidence type="ECO:0000256" key="7">
    <source>
        <dbReference type="ARBA" id="ARBA00022927"/>
    </source>
</evidence>
<evidence type="ECO:0000259" key="11">
    <source>
        <dbReference type="Pfam" id="PF18097"/>
    </source>
</evidence>
<dbReference type="GO" id="GO:0005771">
    <property type="term" value="C:multivesicular body"/>
    <property type="evidence" value="ECO:0007669"/>
    <property type="project" value="TreeGrafter"/>
</dbReference>
<dbReference type="PANTHER" id="PTHR46009">
    <property type="entry name" value="VACUOLAR PROTEIN SORTING-ASSOCIATED PROTEIN VTA1 HOMOLOG"/>
    <property type="match status" value="1"/>
</dbReference>
<evidence type="ECO:0000256" key="1">
    <source>
        <dbReference type="ARBA" id="ARBA00004481"/>
    </source>
</evidence>
<evidence type="ECO:0000256" key="8">
    <source>
        <dbReference type="ARBA" id="ARBA00023136"/>
    </source>
</evidence>
<dbReference type="GO" id="GO:0032511">
    <property type="term" value="P:late endosome to vacuole transport via multivesicular body sorting pathway"/>
    <property type="evidence" value="ECO:0007669"/>
    <property type="project" value="InterPro"/>
</dbReference>
<feature type="region of interest" description="Disordered" evidence="9">
    <location>
        <begin position="155"/>
        <end position="242"/>
    </location>
</feature>
<dbReference type="Pfam" id="PF18097">
    <property type="entry name" value="Vta1_C"/>
    <property type="match status" value="1"/>
</dbReference>
<dbReference type="InterPro" id="IPR041212">
    <property type="entry name" value="Vta1_C"/>
</dbReference>
<dbReference type="InterPro" id="IPR023175">
    <property type="entry name" value="Vta1/CALS_N_sf"/>
</dbReference>
<reference evidence="12 13" key="1">
    <citation type="submission" date="2015-04" db="EMBL/GenBank/DDBJ databases">
        <authorList>
            <person name="Syromyatnikov M.Y."/>
            <person name="Popov V.N."/>
        </authorList>
    </citation>
    <scope>NUCLEOTIDE SEQUENCE [LARGE SCALE GENOMIC DNA]</scope>
</reference>
<dbReference type="Pfam" id="PF04652">
    <property type="entry name" value="Vta1"/>
    <property type="match status" value="1"/>
</dbReference>
<dbReference type="InterPro" id="IPR044538">
    <property type="entry name" value="Vta1-like"/>
</dbReference>
<feature type="domain" description="Vta1/callose synthase N-terminal" evidence="10">
    <location>
        <begin position="13"/>
        <end position="154"/>
    </location>
</feature>
<evidence type="ECO:0000313" key="12">
    <source>
        <dbReference type="EMBL" id="CRL06428.1"/>
    </source>
</evidence>
<evidence type="ECO:0000256" key="9">
    <source>
        <dbReference type="SAM" id="MobiDB-lite"/>
    </source>
</evidence>
<evidence type="ECO:0000256" key="5">
    <source>
        <dbReference type="ARBA" id="ARBA00022490"/>
    </source>
</evidence>
<dbReference type="STRING" id="568069.A0A1J1J3S8"/>
<dbReference type="GO" id="GO:0010008">
    <property type="term" value="C:endosome membrane"/>
    <property type="evidence" value="ECO:0007669"/>
    <property type="project" value="UniProtKB-SubCell"/>
</dbReference>
<keyword evidence="8" id="KW-0472">Membrane</keyword>
<keyword evidence="13" id="KW-1185">Reference proteome</keyword>
<sequence>MSAFPEAPPNLKTIQPYLKIAIEHDQRDLVVAYWARIYSLQLGIKAAKQPDEKAFLLTLMDWLENVKKANRDNDSITTETVAQAYLENYAHKLFQYADQQDRASNFGKNVVKAFYTTSMLYDIITTFGELSEEAVQCRKYAKWKAAYIHNCLKNGETPQPGPMPTEGEDELQDEASGGGFTPGTSSSGGWNTNPYQQPYQPPPPTTQNYQPEVPTPAGNSGDPFNLPDPPKDPEPKHPGGFVPYNPSTSNIPAYMPQSTGSTSITPEQIAKAQKYCKYVSSALNYDDVPTAIDNLQKCLRLLHTGEDT</sequence>
<dbReference type="PANTHER" id="PTHR46009:SF1">
    <property type="entry name" value="VACUOLAR PROTEIN SORTING-ASSOCIATED PROTEIN VTA1 HOMOLOG"/>
    <property type="match status" value="1"/>
</dbReference>
<evidence type="ECO:0000256" key="2">
    <source>
        <dbReference type="ARBA" id="ARBA00004496"/>
    </source>
</evidence>
<evidence type="ECO:0000256" key="3">
    <source>
        <dbReference type="ARBA" id="ARBA00007895"/>
    </source>
</evidence>
<keyword evidence="5" id="KW-0963">Cytoplasm</keyword>
<dbReference type="GO" id="GO:0015031">
    <property type="term" value="P:protein transport"/>
    <property type="evidence" value="ECO:0007669"/>
    <property type="project" value="UniProtKB-KW"/>
</dbReference>
<evidence type="ECO:0000256" key="4">
    <source>
        <dbReference type="ARBA" id="ARBA00022448"/>
    </source>
</evidence>
<evidence type="ECO:0000256" key="6">
    <source>
        <dbReference type="ARBA" id="ARBA00022753"/>
    </source>
</evidence>
<protein>
    <submittedName>
        <fullName evidence="12">CLUMA_CG019488, isoform A</fullName>
    </submittedName>
</protein>
<keyword evidence="7" id="KW-0653">Protein transport</keyword>
<name>A0A1J1J3S8_9DIPT</name>
<proteinExistence type="inferred from homology"/>
<dbReference type="Gene3D" id="1.20.5.420">
    <property type="entry name" value="Immunoglobulin FC, subunit C"/>
    <property type="match status" value="1"/>
</dbReference>
<keyword evidence="6" id="KW-0967">Endosome</keyword>
<dbReference type="OrthoDB" id="391137at2759"/>
<accession>A0A1J1J3S8</accession>